<dbReference type="HAMAP" id="MF_00006">
    <property type="entry name" value="Arg_succ_lyase"/>
    <property type="match status" value="1"/>
</dbReference>
<dbReference type="FunFam" id="1.10.40.30:FF:000001">
    <property type="entry name" value="Argininosuccinate lyase"/>
    <property type="match status" value="1"/>
</dbReference>
<evidence type="ECO:0000313" key="11">
    <source>
        <dbReference type="EMBL" id="QEQ98101.1"/>
    </source>
</evidence>
<evidence type="ECO:0000256" key="8">
    <source>
        <dbReference type="HAMAP-Rule" id="MF_00006"/>
    </source>
</evidence>
<comment type="catalytic activity">
    <reaction evidence="1 8">
        <text>2-(N(omega)-L-arginino)succinate = fumarate + L-arginine</text>
        <dbReference type="Rhea" id="RHEA:24020"/>
        <dbReference type="ChEBI" id="CHEBI:29806"/>
        <dbReference type="ChEBI" id="CHEBI:32682"/>
        <dbReference type="ChEBI" id="CHEBI:57472"/>
        <dbReference type="EC" id="4.3.2.1"/>
    </reaction>
</comment>
<dbReference type="EMBL" id="CP043869">
    <property type="protein sequence ID" value="QEQ98101.1"/>
    <property type="molecule type" value="Genomic_DNA"/>
</dbReference>
<evidence type="ECO:0000259" key="10">
    <source>
        <dbReference type="Pfam" id="PF14698"/>
    </source>
</evidence>
<dbReference type="CDD" id="cd01359">
    <property type="entry name" value="Argininosuccinate_lyase"/>
    <property type="match status" value="1"/>
</dbReference>
<feature type="domain" description="Argininosuccinate lyase C-terminal" evidence="10">
    <location>
        <begin position="368"/>
        <end position="435"/>
    </location>
</feature>
<evidence type="ECO:0000256" key="1">
    <source>
        <dbReference type="ARBA" id="ARBA00000985"/>
    </source>
</evidence>
<sequence length="464" mass="51738">MSNKTNQQWGGRFNEPTDAFVARFTASVEFDQRMYRQDIQGSVAHATMLTEAGVLTEEERDAIIQGLSEIQQDIEAGRFEWSIALEDVHMNIEAALTAKIGITGKKLHTGRSRNDQVATDIRLYVRDEIDLILSEITRLQEGLLMLAEQEADTIMPGFTHLQTAQPVTFGHHLLAWFEMLSRDYERFVDTRKRVNIMPLGAAALAGTTYPIQREITCKLLGFDAPAENSLDAVSDRDFAIEFCAASSVLMMHMTRMSEELVLWTSAQFNFINLPDRFCTGSSIMPQKKNPDVPELVRGKSGRVYGHLMSLLTLMKSQPLAYNKDNQEDKEPLFDAIDTVKGCLRAFADMVPALESRKENMREAALRGFSTATDLADYLVRKGMPFRDAHEVVGKSVAYGIESGKDLGEMSLEELQQFSDTIGADVFEVLTLEGSVSARNHIGGTAPSQVRAAVARGKSRLQQRV</sequence>
<dbReference type="PRINTS" id="PR00149">
    <property type="entry name" value="FUMRATELYASE"/>
</dbReference>
<dbReference type="KEGG" id="ncu:F0U83_16045"/>
<dbReference type="Pfam" id="PF14698">
    <property type="entry name" value="ASL_C2"/>
    <property type="match status" value="1"/>
</dbReference>
<name>A0A5P1RFY7_9GAMM</name>
<dbReference type="InterPro" id="IPR009049">
    <property type="entry name" value="Argininosuccinate_lyase"/>
</dbReference>
<dbReference type="PROSITE" id="PS00163">
    <property type="entry name" value="FUMARATE_LYASES"/>
    <property type="match status" value="1"/>
</dbReference>
<comment type="pathway">
    <text evidence="2 8">Amino-acid biosynthesis; L-arginine biosynthesis; L-arginine from L-ornithine and carbamoyl phosphate: step 3/3.</text>
</comment>
<dbReference type="InterPro" id="IPR000362">
    <property type="entry name" value="Fumarate_lyase_fam"/>
</dbReference>
<dbReference type="PANTHER" id="PTHR43814">
    <property type="entry name" value="ARGININOSUCCINATE LYASE"/>
    <property type="match status" value="1"/>
</dbReference>
<protein>
    <recommendedName>
        <fullName evidence="4 8">Argininosuccinate lyase</fullName>
        <shortName evidence="8">ASAL</shortName>
        <ecNumber evidence="4 8">4.3.2.1</ecNumber>
    </recommendedName>
    <alternativeName>
        <fullName evidence="8">Arginosuccinase</fullName>
    </alternativeName>
</protein>
<dbReference type="SUPFAM" id="SSF48557">
    <property type="entry name" value="L-aspartase-like"/>
    <property type="match status" value="1"/>
</dbReference>
<dbReference type="EC" id="4.3.2.1" evidence="4 8"/>
<dbReference type="AlphaFoldDB" id="A0A5P1RFY7"/>
<dbReference type="Gene3D" id="1.10.40.30">
    <property type="entry name" value="Fumarase/aspartase (C-terminal domain)"/>
    <property type="match status" value="1"/>
</dbReference>
<dbReference type="FunFam" id="1.10.275.10:FF:000002">
    <property type="entry name" value="Argininosuccinate lyase"/>
    <property type="match status" value="1"/>
</dbReference>
<organism evidence="11 12">
    <name type="scientific">Neptunomonas concharum</name>
    <dbReference type="NCBI Taxonomy" id="1031538"/>
    <lineage>
        <taxon>Bacteria</taxon>
        <taxon>Pseudomonadati</taxon>
        <taxon>Pseudomonadota</taxon>
        <taxon>Gammaproteobacteria</taxon>
        <taxon>Oceanospirillales</taxon>
        <taxon>Oceanospirillaceae</taxon>
        <taxon>Neptunomonas</taxon>
    </lineage>
</organism>
<evidence type="ECO:0000256" key="6">
    <source>
        <dbReference type="ARBA" id="ARBA00022605"/>
    </source>
</evidence>
<dbReference type="Gene3D" id="1.20.200.10">
    <property type="entry name" value="Fumarase/aspartase (Central domain)"/>
    <property type="match status" value="1"/>
</dbReference>
<dbReference type="InterPro" id="IPR029419">
    <property type="entry name" value="Arg_succ_lyase_C"/>
</dbReference>
<evidence type="ECO:0000259" key="9">
    <source>
        <dbReference type="Pfam" id="PF00206"/>
    </source>
</evidence>
<dbReference type="Pfam" id="PF00206">
    <property type="entry name" value="Lyase_1"/>
    <property type="match status" value="1"/>
</dbReference>
<keyword evidence="6 8" id="KW-0028">Amino-acid biosynthesis</keyword>
<dbReference type="Gene3D" id="1.10.275.10">
    <property type="entry name" value="Fumarase/aspartase (N-terminal domain)"/>
    <property type="match status" value="1"/>
</dbReference>
<evidence type="ECO:0000256" key="4">
    <source>
        <dbReference type="ARBA" id="ARBA00012338"/>
    </source>
</evidence>
<dbReference type="InterPro" id="IPR022761">
    <property type="entry name" value="Fumarate_lyase_N"/>
</dbReference>
<dbReference type="GO" id="GO:0005829">
    <property type="term" value="C:cytosol"/>
    <property type="evidence" value="ECO:0007669"/>
    <property type="project" value="TreeGrafter"/>
</dbReference>
<comment type="similarity">
    <text evidence="8">Belongs to the lyase 1 family. Argininosuccinate lyase subfamily.</text>
</comment>
<accession>A0A5P1RFY7</accession>
<evidence type="ECO:0000256" key="3">
    <source>
        <dbReference type="ARBA" id="ARBA00005552"/>
    </source>
</evidence>
<feature type="domain" description="Fumarate lyase N-terminal" evidence="9">
    <location>
        <begin position="11"/>
        <end position="305"/>
    </location>
</feature>
<dbReference type="InterPro" id="IPR024083">
    <property type="entry name" value="Fumarase/histidase_N"/>
</dbReference>
<evidence type="ECO:0000256" key="7">
    <source>
        <dbReference type="ARBA" id="ARBA00023239"/>
    </source>
</evidence>
<evidence type="ECO:0000256" key="2">
    <source>
        <dbReference type="ARBA" id="ARBA00004941"/>
    </source>
</evidence>
<dbReference type="FunFam" id="1.20.200.10:FF:000015">
    <property type="entry name" value="argininosuccinate lyase isoform X2"/>
    <property type="match status" value="1"/>
</dbReference>
<comment type="similarity">
    <text evidence="3">In the N-terminal section; belongs to the lyase 1 family. Argininosuccinate lyase subfamily.</text>
</comment>
<dbReference type="GO" id="GO:0042450">
    <property type="term" value="P:L-arginine biosynthetic process via ornithine"/>
    <property type="evidence" value="ECO:0007669"/>
    <property type="project" value="UniProtKB-UniRule"/>
</dbReference>
<dbReference type="PANTHER" id="PTHR43814:SF1">
    <property type="entry name" value="ARGININOSUCCINATE LYASE"/>
    <property type="match status" value="1"/>
</dbReference>
<dbReference type="NCBIfam" id="TIGR00838">
    <property type="entry name" value="argH"/>
    <property type="match status" value="1"/>
</dbReference>
<dbReference type="PRINTS" id="PR00145">
    <property type="entry name" value="ARGSUCLYASE"/>
</dbReference>
<evidence type="ECO:0000256" key="5">
    <source>
        <dbReference type="ARBA" id="ARBA00022571"/>
    </source>
</evidence>
<keyword evidence="5 8" id="KW-0055">Arginine biosynthesis</keyword>
<dbReference type="OrthoDB" id="9769623at2"/>
<evidence type="ECO:0000313" key="12">
    <source>
        <dbReference type="Proteomes" id="UP000324760"/>
    </source>
</evidence>
<dbReference type="RefSeq" id="WP_138988081.1">
    <property type="nucleotide sequence ID" value="NZ_CP043869.1"/>
</dbReference>
<comment type="subcellular location">
    <subcellularLocation>
        <location evidence="8">Cytoplasm</location>
    </subcellularLocation>
</comment>
<dbReference type="GO" id="GO:0004056">
    <property type="term" value="F:argininosuccinate lyase activity"/>
    <property type="evidence" value="ECO:0007669"/>
    <property type="project" value="UniProtKB-UniRule"/>
</dbReference>
<keyword evidence="8" id="KW-0963">Cytoplasm</keyword>
<reference evidence="11 12" key="1">
    <citation type="journal article" date="2019" name="Biochem. Eng. J.">
        <title>Metabolic engineering of the marine bacteria Neptunomonas concharum for the production of acetoin and meso-2,3-butanediol from acetate.</title>
        <authorList>
            <person name="Li W."/>
            <person name="Pu N."/>
            <person name="Liu C.-X."/>
            <person name="Yuan Q.-P."/>
            <person name="Li Z.-J."/>
        </authorList>
    </citation>
    <scope>NUCLEOTIDE SEQUENCE [LARGE SCALE GENOMIC DNA]</scope>
    <source>
        <strain evidence="11 12">JCM17730</strain>
    </source>
</reference>
<dbReference type="Proteomes" id="UP000324760">
    <property type="component" value="Chromosome"/>
</dbReference>
<keyword evidence="7 8" id="KW-0456">Lyase</keyword>
<gene>
    <name evidence="8 11" type="primary">argH</name>
    <name evidence="11" type="ORF">F0U83_16045</name>
</gene>
<keyword evidence="12" id="KW-1185">Reference proteome</keyword>
<dbReference type="InterPro" id="IPR020557">
    <property type="entry name" value="Fumarate_lyase_CS"/>
</dbReference>
<dbReference type="InterPro" id="IPR008948">
    <property type="entry name" value="L-Aspartase-like"/>
</dbReference>
<proteinExistence type="inferred from homology"/>
<dbReference type="UniPathway" id="UPA00068">
    <property type="reaction ID" value="UER00114"/>
</dbReference>